<protein>
    <submittedName>
        <fullName evidence="1">Uncharacterized protein</fullName>
    </submittedName>
</protein>
<sequence length="39" mass="4576">MMTAATFHLKEGKNRFIIGNFIIRNRIFHKSKGLETKKV</sequence>
<evidence type="ECO:0000313" key="1">
    <source>
        <dbReference type="EMBL" id="CDM04900.1"/>
    </source>
</evidence>
<proteinExistence type="predicted"/>
<dbReference type="Proteomes" id="UP000019380">
    <property type="component" value="Unassembled WGS sequence"/>
</dbReference>
<reference evidence="1 2" key="1">
    <citation type="submission" date="2013-12" db="EMBL/GenBank/DDBJ databases">
        <title>Improved hybrid genome assemblies of Bacteroides xylanisolvens SD CC 1b and Bacteroides xylanisolvens SD CC 2a using Illumina and 454 Sequencing.</title>
        <authorList>
            <person name="Ramaraj T."/>
            <person name="Sundararajan A."/>
            <person name="Mudge J."/>
            <person name="Schilkey F.D."/>
            <person name="Delvecchio V."/>
            <person name="Donlon M."/>
            <person name="Ziemer C."/>
        </authorList>
    </citation>
    <scope>NUCLEOTIDE SEQUENCE [LARGE SCALE GENOMIC DNA]</scope>
</reference>
<accession>D4VRD7</accession>
<comment type="caution">
    <text evidence="1">The sequence shown here is derived from an EMBL/GenBank/DDBJ whole genome shotgun (WGS) entry which is preliminary data.</text>
</comment>
<organism evidence="1 2">
    <name type="scientific">Bacteroides xylanisolvens SD CC 1b</name>
    <dbReference type="NCBI Taxonomy" id="702447"/>
    <lineage>
        <taxon>Bacteria</taxon>
        <taxon>Pseudomonadati</taxon>
        <taxon>Bacteroidota</taxon>
        <taxon>Bacteroidia</taxon>
        <taxon>Bacteroidales</taxon>
        <taxon>Bacteroidaceae</taxon>
        <taxon>Bacteroides</taxon>
    </lineage>
</organism>
<dbReference type="EMBL" id="CBXG010000029">
    <property type="protein sequence ID" value="CDM04900.1"/>
    <property type="molecule type" value="Genomic_DNA"/>
</dbReference>
<evidence type="ECO:0000313" key="2">
    <source>
        <dbReference type="Proteomes" id="UP000019380"/>
    </source>
</evidence>
<gene>
    <name evidence="1" type="ORF">BN890_24860</name>
</gene>
<name>D4VRD7_9BACE</name>
<dbReference type="AlphaFoldDB" id="D4VRD7"/>